<keyword evidence="3" id="KW-1185">Reference proteome</keyword>
<sequence length="190" mass="21270">MRKLIVSMNVTLNGCMAGPNGELDWHYNLWGEDMARATALQLSRADTLLFGRKTYEAMASYWVAKANNVFGSRRDDDLVDMMNNCNKVVFSKTLHTTRWQNSRLAQKTLAGEIKALKQGDGKDILVYGSGRLVKALDKHGLIDEYRLWVHPVVVDGGKPLFGGSQKLRLVGQEAFETGVVLMAYTTCLRK</sequence>
<comment type="caution">
    <text evidence="2">The sequence shown here is derived from an EMBL/GenBank/DDBJ whole genome shotgun (WGS) entry which is preliminary data.</text>
</comment>
<dbReference type="GO" id="GO:0009231">
    <property type="term" value="P:riboflavin biosynthetic process"/>
    <property type="evidence" value="ECO:0007669"/>
    <property type="project" value="InterPro"/>
</dbReference>
<evidence type="ECO:0000313" key="2">
    <source>
        <dbReference type="EMBL" id="OOQ57236.1"/>
    </source>
</evidence>
<proteinExistence type="predicted"/>
<dbReference type="PANTHER" id="PTHR38011:SF11">
    <property type="entry name" value="2,5-DIAMINO-6-RIBOSYLAMINO-4(3H)-PYRIMIDINONE 5'-PHOSPHATE REDUCTASE"/>
    <property type="match status" value="1"/>
</dbReference>
<organism evidence="2 3">
    <name type="scientific">Mucilaginibacter pedocola</name>
    <dbReference type="NCBI Taxonomy" id="1792845"/>
    <lineage>
        <taxon>Bacteria</taxon>
        <taxon>Pseudomonadati</taxon>
        <taxon>Bacteroidota</taxon>
        <taxon>Sphingobacteriia</taxon>
        <taxon>Sphingobacteriales</taxon>
        <taxon>Sphingobacteriaceae</taxon>
        <taxon>Mucilaginibacter</taxon>
    </lineage>
</organism>
<feature type="domain" description="Bacterial bifunctional deaminase-reductase C-terminal" evidence="1">
    <location>
        <begin position="2"/>
        <end position="181"/>
    </location>
</feature>
<evidence type="ECO:0000259" key="1">
    <source>
        <dbReference type="Pfam" id="PF01872"/>
    </source>
</evidence>
<dbReference type="RefSeq" id="WP_078350527.1">
    <property type="nucleotide sequence ID" value="NZ_MBTF01000036.1"/>
</dbReference>
<dbReference type="InterPro" id="IPR024072">
    <property type="entry name" value="DHFR-like_dom_sf"/>
</dbReference>
<dbReference type="Pfam" id="PF01872">
    <property type="entry name" value="RibD_C"/>
    <property type="match status" value="1"/>
</dbReference>
<dbReference type="GO" id="GO:0008703">
    <property type="term" value="F:5-amino-6-(5-phosphoribosylamino)uracil reductase activity"/>
    <property type="evidence" value="ECO:0007669"/>
    <property type="project" value="InterPro"/>
</dbReference>
<protein>
    <submittedName>
        <fullName evidence="2">Deaminase</fullName>
    </submittedName>
</protein>
<dbReference type="InterPro" id="IPR050765">
    <property type="entry name" value="Riboflavin_Biosynth_HTPR"/>
</dbReference>
<dbReference type="Gene3D" id="3.40.430.10">
    <property type="entry name" value="Dihydrofolate Reductase, subunit A"/>
    <property type="match status" value="1"/>
</dbReference>
<reference evidence="2 3" key="1">
    <citation type="submission" date="2016-07" db="EMBL/GenBank/DDBJ databases">
        <title>Genomic analysis of zinc-resistant bacterium Mucilaginibacter pedocola TBZ30.</title>
        <authorList>
            <person name="Huang J."/>
            <person name="Tang J."/>
        </authorList>
    </citation>
    <scope>NUCLEOTIDE SEQUENCE [LARGE SCALE GENOMIC DNA]</scope>
    <source>
        <strain evidence="2 3">TBZ30</strain>
    </source>
</reference>
<dbReference type="OrthoDB" id="195113at2"/>
<gene>
    <name evidence="2" type="ORF">BC343_14050</name>
</gene>
<dbReference type="AlphaFoldDB" id="A0A1S9P8E1"/>
<accession>A0A1S9P8E1</accession>
<evidence type="ECO:0000313" key="3">
    <source>
        <dbReference type="Proteomes" id="UP000189739"/>
    </source>
</evidence>
<dbReference type="InterPro" id="IPR002734">
    <property type="entry name" value="RibDG_C"/>
</dbReference>
<dbReference type="PANTHER" id="PTHR38011">
    <property type="entry name" value="DIHYDROFOLATE REDUCTASE FAMILY PROTEIN (AFU_ORTHOLOGUE AFUA_8G06820)"/>
    <property type="match status" value="1"/>
</dbReference>
<dbReference type="SUPFAM" id="SSF53597">
    <property type="entry name" value="Dihydrofolate reductase-like"/>
    <property type="match status" value="1"/>
</dbReference>
<name>A0A1S9P8E1_9SPHI</name>
<dbReference type="STRING" id="1792845.BC343_14050"/>
<dbReference type="EMBL" id="MBTF01000036">
    <property type="protein sequence ID" value="OOQ57236.1"/>
    <property type="molecule type" value="Genomic_DNA"/>
</dbReference>
<dbReference type="Proteomes" id="UP000189739">
    <property type="component" value="Unassembled WGS sequence"/>
</dbReference>